<dbReference type="AlphaFoldDB" id="A0A1B0ANE8"/>
<protein>
    <submittedName>
        <fullName evidence="1">Uncharacterized protein</fullName>
    </submittedName>
</protein>
<reference evidence="1" key="2">
    <citation type="submission" date="2020-05" db="UniProtKB">
        <authorList>
            <consortium name="EnsemblMetazoa"/>
        </authorList>
    </citation>
    <scope>IDENTIFICATION</scope>
    <source>
        <strain evidence="1">IAEA</strain>
    </source>
</reference>
<proteinExistence type="predicted"/>
<dbReference type="EnsemblMetazoa" id="GPPI002875-RA">
    <property type="protein sequence ID" value="GPPI002875-PA"/>
    <property type="gene ID" value="GPPI002875"/>
</dbReference>
<accession>A0A1B0ANE8</accession>
<dbReference type="EMBL" id="JXJN01000808">
    <property type="status" value="NOT_ANNOTATED_CDS"/>
    <property type="molecule type" value="Genomic_DNA"/>
</dbReference>
<keyword evidence="2" id="KW-1185">Reference proteome</keyword>
<evidence type="ECO:0000313" key="1">
    <source>
        <dbReference type="EnsemblMetazoa" id="GPPI002875-PA"/>
    </source>
</evidence>
<evidence type="ECO:0000313" key="2">
    <source>
        <dbReference type="Proteomes" id="UP000092460"/>
    </source>
</evidence>
<organism evidence="1 2">
    <name type="scientific">Glossina palpalis gambiensis</name>
    <dbReference type="NCBI Taxonomy" id="67801"/>
    <lineage>
        <taxon>Eukaryota</taxon>
        <taxon>Metazoa</taxon>
        <taxon>Ecdysozoa</taxon>
        <taxon>Arthropoda</taxon>
        <taxon>Hexapoda</taxon>
        <taxon>Insecta</taxon>
        <taxon>Pterygota</taxon>
        <taxon>Neoptera</taxon>
        <taxon>Endopterygota</taxon>
        <taxon>Diptera</taxon>
        <taxon>Brachycera</taxon>
        <taxon>Muscomorpha</taxon>
        <taxon>Hippoboscoidea</taxon>
        <taxon>Glossinidae</taxon>
        <taxon>Glossina</taxon>
    </lineage>
</organism>
<dbReference type="VEuPathDB" id="VectorBase:GPPI002875"/>
<sequence>MNTNVDVNVNVNIPIYQQYIRENGAHVKQYLSLDNQRKLLLLCMEPKAASKPYNGIDDKLINHEGLKKDRQRHFGQLLLIDCQLYCLLAWMLKQRNSNNPAVFFNASTPHSKQHKARQRLRILLPTADVNGFPKPSTKYLKPDYQPQFQYPANLLEHIAIAHRSKDRLPTVHPCRLIFKARALMRAFLCSKALCNKSGKSFCLNVKFAIQIDKISLTKSNRCASPPFSWYLALSCPAPSSSRQS</sequence>
<dbReference type="Proteomes" id="UP000092460">
    <property type="component" value="Unassembled WGS sequence"/>
</dbReference>
<reference evidence="2" key="1">
    <citation type="submission" date="2015-01" db="EMBL/GenBank/DDBJ databases">
        <authorList>
            <person name="Aksoy S."/>
            <person name="Warren W."/>
            <person name="Wilson R.K."/>
        </authorList>
    </citation>
    <scope>NUCLEOTIDE SEQUENCE [LARGE SCALE GENOMIC DNA]</scope>
    <source>
        <strain evidence="2">IAEA</strain>
    </source>
</reference>
<name>A0A1B0ANE8_9MUSC</name>